<evidence type="ECO:0000313" key="2">
    <source>
        <dbReference type="EMBL" id="KAL3806050.1"/>
    </source>
</evidence>
<dbReference type="EMBL" id="JALLPB020000900">
    <property type="protein sequence ID" value="KAL3806050.1"/>
    <property type="molecule type" value="Genomic_DNA"/>
</dbReference>
<organism evidence="2 3">
    <name type="scientific">Cyclostephanos tholiformis</name>
    <dbReference type="NCBI Taxonomy" id="382380"/>
    <lineage>
        <taxon>Eukaryota</taxon>
        <taxon>Sar</taxon>
        <taxon>Stramenopiles</taxon>
        <taxon>Ochrophyta</taxon>
        <taxon>Bacillariophyta</taxon>
        <taxon>Coscinodiscophyceae</taxon>
        <taxon>Thalassiosirophycidae</taxon>
        <taxon>Stephanodiscales</taxon>
        <taxon>Stephanodiscaceae</taxon>
        <taxon>Cyclostephanos</taxon>
    </lineage>
</organism>
<evidence type="ECO:0000313" key="3">
    <source>
        <dbReference type="Proteomes" id="UP001530377"/>
    </source>
</evidence>
<gene>
    <name evidence="2" type="ORF">ACHAXA_008837</name>
</gene>
<dbReference type="Proteomes" id="UP001530377">
    <property type="component" value="Unassembled WGS sequence"/>
</dbReference>
<proteinExistence type="predicted"/>
<keyword evidence="3" id="KW-1185">Reference proteome</keyword>
<reference evidence="2 3" key="1">
    <citation type="submission" date="2024-10" db="EMBL/GenBank/DDBJ databases">
        <title>Updated reference genomes for cyclostephanoid diatoms.</title>
        <authorList>
            <person name="Roberts W.R."/>
            <person name="Alverson A.J."/>
        </authorList>
    </citation>
    <scope>NUCLEOTIDE SEQUENCE [LARGE SCALE GENOMIC DNA]</scope>
    <source>
        <strain evidence="2 3">AJA228-03</strain>
    </source>
</reference>
<accession>A0ABD3R063</accession>
<sequence length="68" mass="8009">MRSGIRPSPNRGYLSSSSFLPPPFEETNAMMMPEYFDGMSYLHNEDEPMIIMMDEEVDCYYDDGMYEF</sequence>
<feature type="region of interest" description="Disordered" evidence="1">
    <location>
        <begin position="1"/>
        <end position="20"/>
    </location>
</feature>
<protein>
    <submittedName>
        <fullName evidence="2">Uncharacterized protein</fullName>
    </submittedName>
</protein>
<name>A0ABD3R063_9STRA</name>
<evidence type="ECO:0000256" key="1">
    <source>
        <dbReference type="SAM" id="MobiDB-lite"/>
    </source>
</evidence>
<dbReference type="AlphaFoldDB" id="A0ABD3R063"/>
<comment type="caution">
    <text evidence="2">The sequence shown here is derived from an EMBL/GenBank/DDBJ whole genome shotgun (WGS) entry which is preliminary data.</text>
</comment>